<dbReference type="STRING" id="1032480.MLP_05100"/>
<keyword evidence="2" id="KW-0238">DNA-binding</keyword>
<dbReference type="EMBL" id="AP012204">
    <property type="protein sequence ID" value="BAK33524.1"/>
    <property type="molecule type" value="Genomic_DNA"/>
</dbReference>
<organism evidence="5 6">
    <name type="scientific">Microlunatus phosphovorus (strain ATCC 700054 / DSM 10555 / JCM 9379 / NBRC 101784 / NCIMB 13414 / VKM Ac-1990 / NM-1)</name>
    <dbReference type="NCBI Taxonomy" id="1032480"/>
    <lineage>
        <taxon>Bacteria</taxon>
        <taxon>Bacillati</taxon>
        <taxon>Actinomycetota</taxon>
        <taxon>Actinomycetes</taxon>
        <taxon>Propionibacteriales</taxon>
        <taxon>Propionibacteriaceae</taxon>
        <taxon>Microlunatus</taxon>
    </lineage>
</organism>
<proteinExistence type="predicted"/>
<dbReference type="Gene3D" id="1.10.10.60">
    <property type="entry name" value="Homeodomain-like"/>
    <property type="match status" value="1"/>
</dbReference>
<evidence type="ECO:0000313" key="5">
    <source>
        <dbReference type="EMBL" id="BAK33524.1"/>
    </source>
</evidence>
<dbReference type="PANTHER" id="PTHR46796:SF2">
    <property type="entry name" value="TRANSCRIPTIONAL REGULATORY PROTEIN"/>
    <property type="match status" value="1"/>
</dbReference>
<name>F5XK28_MICPN</name>
<dbReference type="InterPro" id="IPR003313">
    <property type="entry name" value="AraC-bd"/>
</dbReference>
<evidence type="ECO:0000256" key="3">
    <source>
        <dbReference type="ARBA" id="ARBA00023163"/>
    </source>
</evidence>
<dbReference type="Pfam" id="PF12833">
    <property type="entry name" value="HTH_18"/>
    <property type="match status" value="1"/>
</dbReference>
<feature type="domain" description="HTH araC/xylS-type" evidence="4">
    <location>
        <begin position="161"/>
        <end position="257"/>
    </location>
</feature>
<gene>
    <name evidence="5" type="ordered locus">MLP_05100</name>
</gene>
<dbReference type="KEGG" id="mph:MLP_05100"/>
<protein>
    <submittedName>
        <fullName evidence="5">Putative AraC family transcriptional regulator</fullName>
    </submittedName>
</protein>
<keyword evidence="6" id="KW-1185">Reference proteome</keyword>
<dbReference type="eggNOG" id="COG2207">
    <property type="taxonomic scope" value="Bacteria"/>
</dbReference>
<dbReference type="PANTHER" id="PTHR46796">
    <property type="entry name" value="HTH-TYPE TRANSCRIPTIONAL ACTIVATOR RHAS-RELATED"/>
    <property type="match status" value="1"/>
</dbReference>
<sequence length="257" mass="28766">MVDRVRAWHPGVPALREVYHASFDHAYPVHTHDDWTVMLVDDGVVAYRLDRAGHYATTTALTLLPPGVPHDGRSAIDGKSYRKRVLYLGAEWLPARAQGLAATRPTLADPSSLAVVQRVHAALRDPDDQMAAEYWMLILHRHVLAHLGNPTTARRDVPLARRLRELLDDRYTESFTIAAGAAQLGAHPSHLVRVFSQTYGIAPHQYVISRRVDHARRLLVQGHRPADAAVEAGFHDQAHLTRHFRRVLGVTPAVFCR</sequence>
<keyword evidence="3" id="KW-0804">Transcription</keyword>
<dbReference type="HOGENOM" id="CLU_000445_88_16_11"/>
<evidence type="ECO:0000256" key="1">
    <source>
        <dbReference type="ARBA" id="ARBA00023015"/>
    </source>
</evidence>
<dbReference type="GO" id="GO:0043565">
    <property type="term" value="F:sequence-specific DNA binding"/>
    <property type="evidence" value="ECO:0007669"/>
    <property type="project" value="InterPro"/>
</dbReference>
<dbReference type="InterPro" id="IPR037923">
    <property type="entry name" value="HTH-like"/>
</dbReference>
<accession>F5XK28</accession>
<dbReference type="Pfam" id="PF02311">
    <property type="entry name" value="AraC_binding"/>
    <property type="match status" value="1"/>
</dbReference>
<dbReference type="AlphaFoldDB" id="F5XK28"/>
<dbReference type="Proteomes" id="UP000007947">
    <property type="component" value="Chromosome"/>
</dbReference>
<reference evidence="5 6" key="1">
    <citation type="submission" date="2011-05" db="EMBL/GenBank/DDBJ databases">
        <title>Whole genome sequence of Microlunatus phosphovorus NM-1.</title>
        <authorList>
            <person name="Hosoyama A."/>
            <person name="Sasaki K."/>
            <person name="Harada T."/>
            <person name="Igarashi R."/>
            <person name="Kawakoshi A."/>
            <person name="Sasagawa M."/>
            <person name="Fukada J."/>
            <person name="Nakamura S."/>
            <person name="Katano Y."/>
            <person name="Hanada S."/>
            <person name="Kamagata Y."/>
            <person name="Nakamura N."/>
            <person name="Yamazaki S."/>
            <person name="Fujita N."/>
        </authorList>
    </citation>
    <scope>NUCLEOTIDE SEQUENCE [LARGE SCALE GENOMIC DNA]</scope>
    <source>
        <strain evidence="6">ATCC 700054 / DSM 10555 / JCM 9379 / NBRC 101784 / NCIMB 13414 / VKM Ac-1990 / NM-1</strain>
    </source>
</reference>
<evidence type="ECO:0000313" key="6">
    <source>
        <dbReference type="Proteomes" id="UP000007947"/>
    </source>
</evidence>
<dbReference type="InterPro" id="IPR009057">
    <property type="entry name" value="Homeodomain-like_sf"/>
</dbReference>
<dbReference type="SUPFAM" id="SSF46689">
    <property type="entry name" value="Homeodomain-like"/>
    <property type="match status" value="2"/>
</dbReference>
<dbReference type="SUPFAM" id="SSF51215">
    <property type="entry name" value="Regulatory protein AraC"/>
    <property type="match status" value="1"/>
</dbReference>
<dbReference type="SMART" id="SM00342">
    <property type="entry name" value="HTH_ARAC"/>
    <property type="match status" value="1"/>
</dbReference>
<dbReference type="InterPro" id="IPR050204">
    <property type="entry name" value="AraC_XylS_family_regulators"/>
</dbReference>
<evidence type="ECO:0000256" key="2">
    <source>
        <dbReference type="ARBA" id="ARBA00023125"/>
    </source>
</evidence>
<dbReference type="InterPro" id="IPR018060">
    <property type="entry name" value="HTH_AraC"/>
</dbReference>
<evidence type="ECO:0000259" key="4">
    <source>
        <dbReference type="PROSITE" id="PS01124"/>
    </source>
</evidence>
<dbReference type="PROSITE" id="PS01124">
    <property type="entry name" value="HTH_ARAC_FAMILY_2"/>
    <property type="match status" value="1"/>
</dbReference>
<keyword evidence="1" id="KW-0805">Transcription regulation</keyword>
<dbReference type="RefSeq" id="WP_013861413.1">
    <property type="nucleotide sequence ID" value="NC_015635.1"/>
</dbReference>
<dbReference type="GO" id="GO:0003700">
    <property type="term" value="F:DNA-binding transcription factor activity"/>
    <property type="evidence" value="ECO:0007669"/>
    <property type="project" value="InterPro"/>
</dbReference>